<dbReference type="Pfam" id="PF02896">
    <property type="entry name" value="PEP-utilizers_C"/>
    <property type="match status" value="1"/>
</dbReference>
<dbReference type="InterPro" id="IPR001127">
    <property type="entry name" value="PTS_EIIA_1_perm"/>
</dbReference>
<dbReference type="FunFam" id="2.70.70.10:FF:000001">
    <property type="entry name" value="PTS system glucose-specific IIA component"/>
    <property type="match status" value="1"/>
</dbReference>
<dbReference type="PRINTS" id="PR00107">
    <property type="entry name" value="PHOSPHOCPHPR"/>
</dbReference>
<dbReference type="Proteomes" id="UP000074310">
    <property type="component" value="Unassembled WGS sequence"/>
</dbReference>
<dbReference type="InterPro" id="IPR035895">
    <property type="entry name" value="HPr-like_sf"/>
</dbReference>
<dbReference type="NCBIfam" id="TIGR01003">
    <property type="entry name" value="PTS_HPr_family"/>
    <property type="match status" value="1"/>
</dbReference>
<feature type="domain" description="HPr" evidence="15">
    <location>
        <begin position="183"/>
        <end position="270"/>
    </location>
</feature>
<dbReference type="PANTHER" id="PTHR46244">
    <property type="entry name" value="PHOSPHOENOLPYRUVATE-PROTEIN PHOSPHOTRANSFERASE"/>
    <property type="match status" value="1"/>
</dbReference>
<dbReference type="InterPro" id="IPR050499">
    <property type="entry name" value="PEP-utilizing_PTS_enzyme"/>
</dbReference>
<keyword evidence="11" id="KW-0479">Metal-binding</keyword>
<evidence type="ECO:0000256" key="10">
    <source>
        <dbReference type="ARBA" id="ARBA00022683"/>
    </source>
</evidence>
<evidence type="ECO:0000256" key="6">
    <source>
        <dbReference type="ARBA" id="ARBA00022448"/>
    </source>
</evidence>
<dbReference type="NCBIfam" id="TIGR01417">
    <property type="entry name" value="PTS_I_fam"/>
    <property type="match status" value="1"/>
</dbReference>
<dbReference type="InterPro" id="IPR008731">
    <property type="entry name" value="PTS_EIN"/>
</dbReference>
<dbReference type="SUPFAM" id="SSF52009">
    <property type="entry name" value="Phosphohistidine domain"/>
    <property type="match status" value="1"/>
</dbReference>
<keyword evidence="10" id="KW-0598">Phosphotransferase system</keyword>
<keyword evidence="8" id="KW-0762">Sugar transport</keyword>
<dbReference type="Pfam" id="PF00381">
    <property type="entry name" value="PTS-HPr"/>
    <property type="match status" value="1"/>
</dbReference>
<comment type="catalytic activity">
    <reaction evidence="1">
        <text>L-histidyl-[protein] + phosphoenolpyruvate = N(pros)-phospho-L-histidyl-[protein] + pyruvate</text>
        <dbReference type="Rhea" id="RHEA:23880"/>
        <dbReference type="Rhea" id="RHEA-COMP:9745"/>
        <dbReference type="Rhea" id="RHEA-COMP:9746"/>
        <dbReference type="ChEBI" id="CHEBI:15361"/>
        <dbReference type="ChEBI" id="CHEBI:29979"/>
        <dbReference type="ChEBI" id="CHEBI:58702"/>
        <dbReference type="ChEBI" id="CHEBI:64837"/>
        <dbReference type="EC" id="2.7.3.9"/>
    </reaction>
</comment>
<dbReference type="Gene3D" id="3.30.1340.10">
    <property type="entry name" value="HPr-like"/>
    <property type="match status" value="1"/>
</dbReference>
<sequence length="841" mass="85966">MDRRTAGRLTPLSIGAAMSPITLTAPLEGWAGPLDDVPDAVFAERMLGDGLSIDPTGDTLVAPCDAVVLTVQPTAHAITLRSPEGAELLIHIGLDTVTLGGRGFEMLVAAGDTVTRGQPLIRFDLDLIVREARAAVTPVVVTNGEAFAIRTRAAPGMVATGDAFVTLSPLAQTAIQAAGDGPSAARTITVPLPHGIHARPAARIAEVAKGFNAAVTLAKQGAAVSASSPVGMLSLIVAHNDELTIAATGPQAEAAVAAVAELILHGIEEEPAAPARAAPERPTDVPEGAIAGVTAAPGLAIGTVARWDVQDLDVPSEGCGIAAEEAAFTQACAALSSELAAKAAAASGPLRAILDAHAAMLGDDALLGAARAAIAAGHSAAHAWRAAIRPQADALRAGGDARLAERADDMRDLERQLIGRLMGVEDSGVTLPQGAILVAEDLLPSQFMALDLDRLAGLAIVKGGPTSHVSILAAARGVPTLVALGDPLRHVPVAARVILDAGAGLFHAAPSPETLADAEARVATAATRRADALARAGEECRTADGTRIELFANCGSPADAAFAVKNGAEGCGLLRTELLFLDRDTAPDVAEQTADYQAVVDALDGRPLIVRLLDIGGDKPAPYLPIEGEENPALGLRGVRVVLAHPQILEDQLTAILAVRPLGRCRIMVPMIAGVDELLKVRAVLDRLTGGARDVELGVMVETPAAAIGADLIAAHADFLSIGTNDLTQYTLAMDRGNAAVAGALDGLHPAVLRLIGETVRGGALRERWTGVCGSLASDPLAVPILLGLGVTELSVAPAAVPEIKALVRDLNLAAARDHARAALACPDASAVRRLAREFAR</sequence>
<dbReference type="GO" id="GO:0016301">
    <property type="term" value="F:kinase activity"/>
    <property type="evidence" value="ECO:0007669"/>
    <property type="project" value="UniProtKB-KW"/>
</dbReference>
<evidence type="ECO:0000256" key="13">
    <source>
        <dbReference type="ARBA" id="ARBA00022842"/>
    </source>
</evidence>
<dbReference type="PROSITE" id="PS51093">
    <property type="entry name" value="PTS_EIIA_TYPE_1"/>
    <property type="match status" value="1"/>
</dbReference>
<dbReference type="GO" id="GO:0009401">
    <property type="term" value="P:phosphoenolpyruvate-dependent sugar phosphotransferase system"/>
    <property type="evidence" value="ECO:0007669"/>
    <property type="project" value="UniProtKB-KW"/>
</dbReference>
<dbReference type="GO" id="GO:0005737">
    <property type="term" value="C:cytoplasm"/>
    <property type="evidence" value="ECO:0007669"/>
    <property type="project" value="UniProtKB-SubCell"/>
</dbReference>
<evidence type="ECO:0000313" key="17">
    <source>
        <dbReference type="Proteomes" id="UP000074310"/>
    </source>
</evidence>
<dbReference type="SUPFAM" id="SSF51621">
    <property type="entry name" value="Phosphoenolpyruvate/pyruvate domain"/>
    <property type="match status" value="1"/>
</dbReference>
<dbReference type="InterPro" id="IPR011055">
    <property type="entry name" value="Dup_hybrid_motif"/>
</dbReference>
<dbReference type="InterPro" id="IPR015813">
    <property type="entry name" value="Pyrv/PenolPyrv_kinase-like_dom"/>
</dbReference>
<dbReference type="InterPro" id="IPR023151">
    <property type="entry name" value="PEP_util_CS"/>
</dbReference>
<dbReference type="Pfam" id="PF05524">
    <property type="entry name" value="PEP-utilisers_N"/>
    <property type="match status" value="1"/>
</dbReference>
<dbReference type="PATRIC" id="fig|869719.3.peg.2824"/>
<comment type="caution">
    <text evidence="16">The sequence shown here is derived from an EMBL/GenBank/DDBJ whole genome shotgun (WGS) entry which is preliminary data.</text>
</comment>
<dbReference type="PROSITE" id="PS51350">
    <property type="entry name" value="PTS_HPR_DOM"/>
    <property type="match status" value="1"/>
</dbReference>
<dbReference type="Gene3D" id="2.70.70.10">
    <property type="entry name" value="Glucose Permease (Domain IIA)"/>
    <property type="match status" value="1"/>
</dbReference>
<dbReference type="InterPro" id="IPR006318">
    <property type="entry name" value="PTS_EI-like"/>
</dbReference>
<dbReference type="PRINTS" id="PR01736">
    <property type="entry name" value="PHPHTRNFRASE"/>
</dbReference>
<evidence type="ECO:0000256" key="11">
    <source>
        <dbReference type="ARBA" id="ARBA00022723"/>
    </source>
</evidence>
<dbReference type="EMBL" id="LDTB01000062">
    <property type="protein sequence ID" value="KTT69751.1"/>
    <property type="molecule type" value="Genomic_DNA"/>
</dbReference>
<name>A0A147HXS0_9SPHN</name>
<dbReference type="SUPFAM" id="SSF55594">
    <property type="entry name" value="HPr-like"/>
    <property type="match status" value="1"/>
</dbReference>
<dbReference type="InterPro" id="IPR000032">
    <property type="entry name" value="HPr-like"/>
</dbReference>
<dbReference type="NCBIfam" id="TIGR00830">
    <property type="entry name" value="PTBA"/>
    <property type="match status" value="1"/>
</dbReference>
<dbReference type="PROSITE" id="PS00371">
    <property type="entry name" value="PTS_EIIA_TYPE_1_HIS"/>
    <property type="match status" value="1"/>
</dbReference>
<feature type="domain" description="PTS EIIA type-1" evidence="14">
    <location>
        <begin position="39"/>
        <end position="143"/>
    </location>
</feature>
<gene>
    <name evidence="16" type="ORF">NS334_13755</name>
</gene>
<organism evidence="16 17">
    <name type="scientific">Sphingomonas endophytica</name>
    <dbReference type="NCBI Taxonomy" id="869719"/>
    <lineage>
        <taxon>Bacteria</taxon>
        <taxon>Pseudomonadati</taxon>
        <taxon>Pseudomonadota</taxon>
        <taxon>Alphaproteobacteria</taxon>
        <taxon>Sphingomonadales</taxon>
        <taxon>Sphingomonadaceae</taxon>
        <taxon>Sphingomonas</taxon>
    </lineage>
</organism>
<comment type="similarity">
    <text evidence="4">Belongs to the PEP-utilizing enzyme family.</text>
</comment>
<evidence type="ECO:0000259" key="14">
    <source>
        <dbReference type="PROSITE" id="PS51093"/>
    </source>
</evidence>
<keyword evidence="9" id="KW-0808">Transferase</keyword>
<evidence type="ECO:0000256" key="8">
    <source>
        <dbReference type="ARBA" id="ARBA00022597"/>
    </source>
</evidence>
<evidence type="ECO:0000256" key="4">
    <source>
        <dbReference type="ARBA" id="ARBA00007837"/>
    </source>
</evidence>
<dbReference type="GO" id="GO:0046872">
    <property type="term" value="F:metal ion binding"/>
    <property type="evidence" value="ECO:0007669"/>
    <property type="project" value="UniProtKB-KW"/>
</dbReference>
<dbReference type="InterPro" id="IPR000121">
    <property type="entry name" value="PEP_util_C"/>
</dbReference>
<dbReference type="GO" id="GO:0008965">
    <property type="term" value="F:phosphoenolpyruvate-protein phosphotransferase activity"/>
    <property type="evidence" value="ECO:0007669"/>
    <property type="project" value="UniProtKB-EC"/>
</dbReference>
<dbReference type="InterPro" id="IPR036637">
    <property type="entry name" value="Phosphohistidine_dom_sf"/>
</dbReference>
<accession>A0A147HXS0</accession>
<comment type="subcellular location">
    <subcellularLocation>
        <location evidence="3">Cytoplasm</location>
    </subcellularLocation>
</comment>
<evidence type="ECO:0000256" key="5">
    <source>
        <dbReference type="ARBA" id="ARBA00012232"/>
    </source>
</evidence>
<evidence type="ECO:0000256" key="7">
    <source>
        <dbReference type="ARBA" id="ARBA00022490"/>
    </source>
</evidence>
<evidence type="ECO:0000256" key="2">
    <source>
        <dbReference type="ARBA" id="ARBA00001946"/>
    </source>
</evidence>
<dbReference type="AlphaFoldDB" id="A0A147HXS0"/>
<dbReference type="CDD" id="cd00367">
    <property type="entry name" value="PTS-HPr_like"/>
    <property type="match status" value="1"/>
</dbReference>
<keyword evidence="13" id="KW-0460">Magnesium</keyword>
<dbReference type="InterPro" id="IPR001020">
    <property type="entry name" value="PTS_HPr_His_P_site"/>
</dbReference>
<dbReference type="InterPro" id="IPR036618">
    <property type="entry name" value="PtsI_HPr-bd_sf"/>
</dbReference>
<evidence type="ECO:0000313" key="16">
    <source>
        <dbReference type="EMBL" id="KTT69751.1"/>
    </source>
</evidence>
<evidence type="ECO:0000259" key="15">
    <source>
        <dbReference type="PROSITE" id="PS51350"/>
    </source>
</evidence>
<dbReference type="Gene3D" id="3.50.30.10">
    <property type="entry name" value="Phosphohistidine domain"/>
    <property type="match status" value="1"/>
</dbReference>
<proteinExistence type="inferred from homology"/>
<comment type="cofactor">
    <cofactor evidence="2">
        <name>Mg(2+)</name>
        <dbReference type="ChEBI" id="CHEBI:18420"/>
    </cofactor>
</comment>
<evidence type="ECO:0000256" key="1">
    <source>
        <dbReference type="ARBA" id="ARBA00000683"/>
    </source>
</evidence>
<protein>
    <recommendedName>
        <fullName evidence="5">phosphoenolpyruvate--protein phosphotransferase</fullName>
        <ecNumber evidence="5">2.7.3.9</ecNumber>
    </recommendedName>
</protein>
<evidence type="ECO:0000256" key="9">
    <source>
        <dbReference type="ARBA" id="ARBA00022679"/>
    </source>
</evidence>
<keyword evidence="12" id="KW-0418">Kinase</keyword>
<dbReference type="Gene3D" id="1.10.274.10">
    <property type="entry name" value="PtsI, HPr-binding domain"/>
    <property type="match status" value="1"/>
</dbReference>
<evidence type="ECO:0000256" key="12">
    <source>
        <dbReference type="ARBA" id="ARBA00022777"/>
    </source>
</evidence>
<keyword evidence="7" id="KW-0963">Cytoplasm</keyword>
<reference evidence="16 17" key="1">
    <citation type="journal article" date="2016" name="Front. Microbiol.">
        <title>Genomic Resource of Rice Seed Associated Bacteria.</title>
        <authorList>
            <person name="Midha S."/>
            <person name="Bansal K."/>
            <person name="Sharma S."/>
            <person name="Kumar N."/>
            <person name="Patil P.P."/>
            <person name="Chaudhry V."/>
            <person name="Patil P.B."/>
        </authorList>
    </citation>
    <scope>NUCLEOTIDE SEQUENCE [LARGE SCALE GENOMIC DNA]</scope>
    <source>
        <strain evidence="16 17">NS334</strain>
    </source>
</reference>
<keyword evidence="6" id="KW-0813">Transport</keyword>
<dbReference type="Pfam" id="PF00358">
    <property type="entry name" value="PTS_EIIA_1"/>
    <property type="match status" value="1"/>
</dbReference>
<dbReference type="PROSITE" id="PS00742">
    <property type="entry name" value="PEP_ENZYMES_2"/>
    <property type="match status" value="1"/>
</dbReference>
<dbReference type="Pfam" id="PF00391">
    <property type="entry name" value="PEP-utilizers"/>
    <property type="match status" value="1"/>
</dbReference>
<evidence type="ECO:0000256" key="3">
    <source>
        <dbReference type="ARBA" id="ARBA00004496"/>
    </source>
</evidence>
<dbReference type="SUPFAM" id="SSF51261">
    <property type="entry name" value="Duplicated hybrid motif"/>
    <property type="match status" value="1"/>
</dbReference>
<dbReference type="Gene3D" id="3.20.20.60">
    <property type="entry name" value="Phosphoenolpyruvate-binding domains"/>
    <property type="match status" value="1"/>
</dbReference>
<dbReference type="InterPro" id="IPR040442">
    <property type="entry name" value="Pyrv_kinase-like_dom_sf"/>
</dbReference>
<dbReference type="EC" id="2.7.3.9" evidence="5"/>
<dbReference type="InterPro" id="IPR008279">
    <property type="entry name" value="PEP-util_enz_mobile_dom"/>
</dbReference>
<dbReference type="PROSITE" id="PS00369">
    <property type="entry name" value="PTS_HPR_HIS"/>
    <property type="match status" value="1"/>
</dbReference>
<dbReference type="SUPFAM" id="SSF47831">
    <property type="entry name" value="Enzyme I of the PEP:sugar phosphotransferase system HPr-binding (sub)domain"/>
    <property type="match status" value="1"/>
</dbReference>
<dbReference type="PANTHER" id="PTHR46244:SF6">
    <property type="entry name" value="PHOSPHOENOLPYRUVATE-PROTEIN PHOSPHOTRANSFERASE"/>
    <property type="match status" value="1"/>
</dbReference>
<keyword evidence="17" id="KW-1185">Reference proteome</keyword>